<name>A0ABD2AWL9_VESMC</name>
<accession>A0ABD2AWL9</accession>
<protein>
    <submittedName>
        <fullName evidence="1">Uncharacterized protein</fullName>
    </submittedName>
</protein>
<dbReference type="EMBL" id="JAYRBN010000111">
    <property type="protein sequence ID" value="KAL2725009.1"/>
    <property type="molecule type" value="Genomic_DNA"/>
</dbReference>
<dbReference type="Proteomes" id="UP001607303">
    <property type="component" value="Unassembled WGS sequence"/>
</dbReference>
<reference evidence="1 2" key="1">
    <citation type="journal article" date="2024" name="Ann. Entomol. Soc. Am.">
        <title>Genomic analyses of the southern and eastern yellowjacket wasps (Hymenoptera: Vespidae) reveal evolutionary signatures of social life.</title>
        <authorList>
            <person name="Catto M.A."/>
            <person name="Caine P.B."/>
            <person name="Orr S.E."/>
            <person name="Hunt B.G."/>
            <person name="Goodisman M.A.D."/>
        </authorList>
    </citation>
    <scope>NUCLEOTIDE SEQUENCE [LARGE SCALE GENOMIC DNA]</scope>
    <source>
        <strain evidence="1">232</strain>
        <tissue evidence="1">Head and thorax</tissue>
    </source>
</reference>
<sequence>MVHEDLVAGCLTRRFTSPSCNFFIRDQASILDILVTSLPFTSSNWSPAFKAPVFSAAPPDLLGNRNNSIKIISISDRPDLGLSPRGLSRPPSKLNPRPAPSLLTTYEKQSLPSTIVSTLAVLDLNLHPSSILALDTTKTTSDLGCFKTVRLSLCVRPRVLLPFILSILSPL</sequence>
<evidence type="ECO:0000313" key="1">
    <source>
        <dbReference type="EMBL" id="KAL2725009.1"/>
    </source>
</evidence>
<evidence type="ECO:0000313" key="2">
    <source>
        <dbReference type="Proteomes" id="UP001607303"/>
    </source>
</evidence>
<organism evidence="1 2">
    <name type="scientific">Vespula maculifrons</name>
    <name type="common">Eastern yellow jacket</name>
    <name type="synonym">Wasp</name>
    <dbReference type="NCBI Taxonomy" id="7453"/>
    <lineage>
        <taxon>Eukaryota</taxon>
        <taxon>Metazoa</taxon>
        <taxon>Ecdysozoa</taxon>
        <taxon>Arthropoda</taxon>
        <taxon>Hexapoda</taxon>
        <taxon>Insecta</taxon>
        <taxon>Pterygota</taxon>
        <taxon>Neoptera</taxon>
        <taxon>Endopterygota</taxon>
        <taxon>Hymenoptera</taxon>
        <taxon>Apocrita</taxon>
        <taxon>Aculeata</taxon>
        <taxon>Vespoidea</taxon>
        <taxon>Vespidae</taxon>
        <taxon>Vespinae</taxon>
        <taxon>Vespula</taxon>
    </lineage>
</organism>
<keyword evidence="2" id="KW-1185">Reference proteome</keyword>
<gene>
    <name evidence="1" type="ORF">V1477_018414</name>
</gene>
<comment type="caution">
    <text evidence="1">The sequence shown here is derived from an EMBL/GenBank/DDBJ whole genome shotgun (WGS) entry which is preliminary data.</text>
</comment>
<dbReference type="AlphaFoldDB" id="A0ABD2AWL9"/>
<proteinExistence type="predicted"/>